<accession>A0A2V1D251</accession>
<sequence>MNQANTIHQSNNQVTNNIHNTMVVPVQGSTPANEVSAVQLQQARQLQPQLPIRSRDRPIAPTFRKKCGLLCNRRTCKFLHDDQLELYASLIPTLPRNPRRRR</sequence>
<evidence type="ECO:0000313" key="1">
    <source>
        <dbReference type="EMBL" id="PVH92068.1"/>
    </source>
</evidence>
<gene>
    <name evidence="1" type="ORF">DM02DRAFT_701596</name>
</gene>
<protein>
    <submittedName>
        <fullName evidence="1">Uncharacterized protein</fullName>
    </submittedName>
</protein>
<proteinExistence type="predicted"/>
<organism evidence="1 2">
    <name type="scientific">Periconia macrospinosa</name>
    <dbReference type="NCBI Taxonomy" id="97972"/>
    <lineage>
        <taxon>Eukaryota</taxon>
        <taxon>Fungi</taxon>
        <taxon>Dikarya</taxon>
        <taxon>Ascomycota</taxon>
        <taxon>Pezizomycotina</taxon>
        <taxon>Dothideomycetes</taxon>
        <taxon>Pleosporomycetidae</taxon>
        <taxon>Pleosporales</taxon>
        <taxon>Massarineae</taxon>
        <taxon>Periconiaceae</taxon>
        <taxon>Periconia</taxon>
    </lineage>
</organism>
<dbReference type="AlphaFoldDB" id="A0A2V1D251"/>
<keyword evidence="2" id="KW-1185">Reference proteome</keyword>
<reference evidence="1 2" key="1">
    <citation type="journal article" date="2018" name="Sci. Rep.">
        <title>Comparative genomics provides insights into the lifestyle and reveals functional heterogeneity of dark septate endophytic fungi.</title>
        <authorList>
            <person name="Knapp D.G."/>
            <person name="Nemeth J.B."/>
            <person name="Barry K."/>
            <person name="Hainaut M."/>
            <person name="Henrissat B."/>
            <person name="Johnson J."/>
            <person name="Kuo A."/>
            <person name="Lim J.H.P."/>
            <person name="Lipzen A."/>
            <person name="Nolan M."/>
            <person name="Ohm R.A."/>
            <person name="Tamas L."/>
            <person name="Grigoriev I.V."/>
            <person name="Spatafora J.W."/>
            <person name="Nagy L.G."/>
            <person name="Kovacs G.M."/>
        </authorList>
    </citation>
    <scope>NUCLEOTIDE SEQUENCE [LARGE SCALE GENOMIC DNA]</scope>
    <source>
        <strain evidence="1 2">DSE2036</strain>
    </source>
</reference>
<dbReference type="Proteomes" id="UP000244855">
    <property type="component" value="Unassembled WGS sequence"/>
</dbReference>
<dbReference type="EMBL" id="KZ805727">
    <property type="protein sequence ID" value="PVH92068.1"/>
    <property type="molecule type" value="Genomic_DNA"/>
</dbReference>
<name>A0A2V1D251_9PLEO</name>
<evidence type="ECO:0000313" key="2">
    <source>
        <dbReference type="Proteomes" id="UP000244855"/>
    </source>
</evidence>